<dbReference type="AlphaFoldDB" id="A0A366QY66"/>
<dbReference type="Proteomes" id="UP000253153">
    <property type="component" value="Unassembled WGS sequence"/>
</dbReference>
<protein>
    <recommendedName>
        <fullName evidence="5">LysM domain-containing protein</fullName>
    </recommendedName>
</protein>
<feature type="compositionally biased region" description="Low complexity" evidence="1">
    <location>
        <begin position="303"/>
        <end position="318"/>
    </location>
</feature>
<evidence type="ECO:0000313" key="3">
    <source>
        <dbReference type="EMBL" id="RBR09844.1"/>
    </source>
</evidence>
<accession>A0A366QY66</accession>
<evidence type="ECO:0000256" key="2">
    <source>
        <dbReference type="SAM" id="SignalP"/>
    </source>
</evidence>
<dbReference type="EMBL" id="QKXC01000251">
    <property type="protein sequence ID" value="RBR09844.1"/>
    <property type="molecule type" value="Genomic_DNA"/>
</dbReference>
<feature type="region of interest" description="Disordered" evidence="1">
    <location>
        <begin position="207"/>
        <end position="236"/>
    </location>
</feature>
<dbReference type="GeneID" id="41999127"/>
<sequence length="347" mass="39104">MKTTTANFTLFLGFPMVAATFSMGDPAIREGRVSKACGRALEADIDCHHYIPDMNLNYYQKWVGDVELANRICTDTCSDSFRSWNDTVTKDCAADMNDSDHIGRITPGSLMFSISLMWQGFNETCVKDDESGRYCQEILDGFSKINYHRHDRPLEELCHPCYGKVLDIMSKSFLWYNPDDYIFPGSTKGEYWIRELELVHEKCGNSDSTVTVSDSPTETATYDTEGPTPDGPTDPGIPSDCTFFQTINQPLYDCRGWISDWALTVKQFVEYNPTVDGDCRGIKLGHSYCVEVNNGRPRKERPPQVTSSQVVEPQSSEVKGSNFSWDTLKDGYMDLYEAAKQVVLGQS</sequence>
<dbReference type="RefSeq" id="XP_031012123.1">
    <property type="nucleotide sequence ID" value="XM_031163831.1"/>
</dbReference>
<name>A0A366QY66_9HYPO</name>
<dbReference type="OrthoDB" id="2281372at2759"/>
<feature type="compositionally biased region" description="Low complexity" evidence="1">
    <location>
        <begin position="223"/>
        <end position="236"/>
    </location>
</feature>
<reference evidence="3 4" key="1">
    <citation type="submission" date="2018-06" db="EMBL/GenBank/DDBJ databases">
        <title>Fusarium incarnatum-equiseti species complex species 28.</title>
        <authorList>
            <person name="Gardiner D.M."/>
        </authorList>
    </citation>
    <scope>NUCLEOTIDE SEQUENCE [LARGE SCALE GENOMIC DNA]</scope>
    <source>
        <strain evidence="3 4">FIESC_28</strain>
    </source>
</reference>
<comment type="caution">
    <text evidence="3">The sequence shown here is derived from an EMBL/GenBank/DDBJ whole genome shotgun (WGS) entry which is preliminary data.</text>
</comment>
<feature type="region of interest" description="Disordered" evidence="1">
    <location>
        <begin position="294"/>
        <end position="320"/>
    </location>
</feature>
<organism evidence="3 4">
    <name type="scientific">Fusarium coffeatum</name>
    <dbReference type="NCBI Taxonomy" id="231269"/>
    <lineage>
        <taxon>Eukaryota</taxon>
        <taxon>Fungi</taxon>
        <taxon>Dikarya</taxon>
        <taxon>Ascomycota</taxon>
        <taxon>Pezizomycotina</taxon>
        <taxon>Sordariomycetes</taxon>
        <taxon>Hypocreomycetidae</taxon>
        <taxon>Hypocreales</taxon>
        <taxon>Nectriaceae</taxon>
        <taxon>Fusarium</taxon>
        <taxon>Fusarium incarnatum-equiseti species complex</taxon>
    </lineage>
</organism>
<gene>
    <name evidence="3" type="ORF">FIESC28_09695</name>
</gene>
<evidence type="ECO:0000256" key="1">
    <source>
        <dbReference type="SAM" id="MobiDB-lite"/>
    </source>
</evidence>
<evidence type="ECO:0000313" key="4">
    <source>
        <dbReference type="Proteomes" id="UP000253153"/>
    </source>
</evidence>
<keyword evidence="2" id="KW-0732">Signal</keyword>
<proteinExistence type="predicted"/>
<feature type="chain" id="PRO_5016752207" description="LysM domain-containing protein" evidence="2">
    <location>
        <begin position="20"/>
        <end position="347"/>
    </location>
</feature>
<feature type="signal peptide" evidence="2">
    <location>
        <begin position="1"/>
        <end position="19"/>
    </location>
</feature>
<keyword evidence="4" id="KW-1185">Reference proteome</keyword>
<evidence type="ECO:0008006" key="5">
    <source>
        <dbReference type="Google" id="ProtNLM"/>
    </source>
</evidence>